<feature type="compositionally biased region" description="Basic residues" evidence="1">
    <location>
        <begin position="310"/>
        <end position="323"/>
    </location>
</feature>
<feature type="compositionally biased region" description="Basic and acidic residues" evidence="1">
    <location>
        <begin position="374"/>
        <end position="393"/>
    </location>
</feature>
<organism evidence="2 3">
    <name type="scientific">Desmophyllum pertusum</name>
    <dbReference type="NCBI Taxonomy" id="174260"/>
    <lineage>
        <taxon>Eukaryota</taxon>
        <taxon>Metazoa</taxon>
        <taxon>Cnidaria</taxon>
        <taxon>Anthozoa</taxon>
        <taxon>Hexacorallia</taxon>
        <taxon>Scleractinia</taxon>
        <taxon>Caryophylliina</taxon>
        <taxon>Caryophylliidae</taxon>
        <taxon>Desmophyllum</taxon>
    </lineage>
</organism>
<accession>A0A9X0CTC1</accession>
<feature type="compositionally biased region" description="Basic and acidic residues" evidence="1">
    <location>
        <begin position="470"/>
        <end position="479"/>
    </location>
</feature>
<feature type="region of interest" description="Disordered" evidence="1">
    <location>
        <begin position="1"/>
        <end position="39"/>
    </location>
</feature>
<feature type="region of interest" description="Disordered" evidence="1">
    <location>
        <begin position="800"/>
        <end position="822"/>
    </location>
</feature>
<proteinExistence type="predicted"/>
<comment type="caution">
    <text evidence="2">The sequence shown here is derived from an EMBL/GenBank/DDBJ whole genome shotgun (WGS) entry which is preliminary data.</text>
</comment>
<feature type="compositionally biased region" description="Basic residues" evidence="1">
    <location>
        <begin position="422"/>
        <end position="431"/>
    </location>
</feature>
<dbReference type="Proteomes" id="UP001163046">
    <property type="component" value="Unassembled WGS sequence"/>
</dbReference>
<evidence type="ECO:0000313" key="2">
    <source>
        <dbReference type="EMBL" id="KAJ7374805.1"/>
    </source>
</evidence>
<feature type="compositionally biased region" description="Basic and acidic residues" evidence="1">
    <location>
        <begin position="1"/>
        <end position="36"/>
    </location>
</feature>
<sequence length="1007" mass="112151">MRPYDEPQRSDSHPEQESDKMNPELRMKASSSKEKLTFPNIQPTVIQALPSGQQALPSLQPAEMLNLPKIQPKEKKAPARTKSAARRILPSIPTVEELFLPSIQANAAVSAKQMLPILPAIEEHAALSVQLAETKVRPTVKSAVRRILPSIPPTEKLALTLPSIEPTAVKPQPKANRPQPKAYRPGRRRRILPWPCLPSLPTIYEQISPIPEDEDAFEVGGNSAENYVVKPAPIYWPQLAEKESPPDRKEEMQNVQPKKKATAAQRPQKVTKETQTSLQPVEEKAMPILKPITKTHPEDSGTAVEQLLPRARKARRSKAKPQKVTKGTQTSLQPVEEKAMPILKPITKTHPEDSETAVEQVLPRAPKTRSKANQPRDEETLSIHQPKEKRIQKSPEPAVKEASPTERESLPSPQPTLDQAHPRRSRSRRAKASPQIPEAEALSNPLLTSKHNVPRPPASERRKKLGPQTTEREPMKNVHETMGQGTMGQSQTKYEGLLNPQFTLEHKVPKPPAARRMKLSPQATEREPMASVQGTVGKNQMKGEALSNPNFTLEHKVPKPPAARRMKLSPQATEREPMASVQGTVGKNQMKDEALLNPHFTLEHKAPKPPAARRMKLSPQATEREPMASVQGTVGKNQMKDEALLNPHFTLEHKAPKPPAARRMKLSSQATEREPMASVPRTVGKNQMKGEALSNPQFTLEHREKHGELPKPSAARRMKLSTQATEVRPLARVQGTMGQSQTKNEALLSPQFTLERNLQGPPTMARGMRLSPQTTEGGSMASFQATVARSQTNSEALMSPQFTLDHNNPRPPTERQTKVSPMVTEALPSLQLWKKETPPSLQPKSGSYAYLNLKRREFEALQQLQSIARRSRERNSQELLTVKPALPGIKPTQEPAVKPHPPAPTAKKALPSARPTVKRQRPKLRATLDRQLPSLQPTVTQALPSLNSSNTLVKQPLPSVQPEENFTEQSDFQPVRSLISPPTRRQPRKGYDFKRKEILVLPYVGYP</sequence>
<dbReference type="AlphaFoldDB" id="A0A9X0CTC1"/>
<protein>
    <submittedName>
        <fullName evidence="2">Uncharacterized protein</fullName>
    </submittedName>
</protein>
<feature type="region of interest" description="Disordered" evidence="1">
    <location>
        <begin position="887"/>
        <end position="921"/>
    </location>
</feature>
<feature type="compositionally biased region" description="Basic and acidic residues" evidence="1">
    <location>
        <begin position="242"/>
        <end position="252"/>
    </location>
</feature>
<feature type="compositionally biased region" description="Polar residues" evidence="1">
    <location>
        <begin position="736"/>
        <end position="756"/>
    </location>
</feature>
<feature type="region of interest" description="Disordered" evidence="1">
    <location>
        <begin position="651"/>
        <end position="779"/>
    </location>
</feature>
<dbReference type="EMBL" id="MU826827">
    <property type="protein sequence ID" value="KAJ7374805.1"/>
    <property type="molecule type" value="Genomic_DNA"/>
</dbReference>
<evidence type="ECO:0000313" key="3">
    <source>
        <dbReference type="Proteomes" id="UP001163046"/>
    </source>
</evidence>
<dbReference type="OrthoDB" id="10532475at2759"/>
<feature type="region of interest" description="Disordered" evidence="1">
    <location>
        <begin position="57"/>
        <end position="84"/>
    </location>
</feature>
<feature type="region of interest" description="Disordered" evidence="1">
    <location>
        <begin position="602"/>
        <end position="637"/>
    </location>
</feature>
<feature type="region of interest" description="Disordered" evidence="1">
    <location>
        <begin position="242"/>
        <end position="490"/>
    </location>
</feature>
<gene>
    <name evidence="2" type="ORF">OS493_005155</name>
</gene>
<feature type="region of interest" description="Disordered" evidence="1">
    <location>
        <begin position="165"/>
        <end position="186"/>
    </location>
</feature>
<feature type="region of interest" description="Disordered" evidence="1">
    <location>
        <begin position="949"/>
        <end position="991"/>
    </location>
</feature>
<reference evidence="2" key="1">
    <citation type="submission" date="2023-01" db="EMBL/GenBank/DDBJ databases">
        <title>Genome assembly of the deep-sea coral Lophelia pertusa.</title>
        <authorList>
            <person name="Herrera S."/>
            <person name="Cordes E."/>
        </authorList>
    </citation>
    <scope>NUCLEOTIDE SEQUENCE</scope>
    <source>
        <strain evidence="2">USNM1676648</strain>
        <tissue evidence="2">Polyp</tissue>
    </source>
</reference>
<feature type="region of interest" description="Disordered" evidence="1">
    <location>
        <begin position="505"/>
        <end position="588"/>
    </location>
</feature>
<feature type="compositionally biased region" description="Basic and acidic residues" evidence="1">
    <location>
        <begin position="700"/>
        <end position="709"/>
    </location>
</feature>
<feature type="compositionally biased region" description="Polar residues" evidence="1">
    <location>
        <begin position="962"/>
        <end position="972"/>
    </location>
</feature>
<keyword evidence="3" id="KW-1185">Reference proteome</keyword>
<name>A0A9X0CTC1_9CNID</name>
<evidence type="ECO:0000256" key="1">
    <source>
        <dbReference type="SAM" id="MobiDB-lite"/>
    </source>
</evidence>